<name>A0A1G6Q886_9BACT</name>
<evidence type="ECO:0000313" key="3">
    <source>
        <dbReference type="EMBL" id="SDC88549.1"/>
    </source>
</evidence>
<dbReference type="Pfam" id="PF04892">
    <property type="entry name" value="VanZ"/>
    <property type="match status" value="1"/>
</dbReference>
<evidence type="ECO:0000313" key="4">
    <source>
        <dbReference type="Proteomes" id="UP000199322"/>
    </source>
</evidence>
<accession>A0A1G6Q886</accession>
<gene>
    <name evidence="3" type="ORF">SAMN04488588_2003</name>
</gene>
<dbReference type="STRING" id="28234.SAMN04488588_2003"/>
<feature type="transmembrane region" description="Helical" evidence="1">
    <location>
        <begin position="142"/>
        <end position="163"/>
    </location>
</feature>
<dbReference type="EMBL" id="FMYV01000011">
    <property type="protein sequence ID" value="SDC88549.1"/>
    <property type="molecule type" value="Genomic_DNA"/>
</dbReference>
<keyword evidence="1" id="KW-0472">Membrane</keyword>
<reference evidence="3 4" key="1">
    <citation type="submission" date="2016-10" db="EMBL/GenBank/DDBJ databases">
        <authorList>
            <person name="de Groot N.N."/>
        </authorList>
    </citation>
    <scope>NUCLEOTIDE SEQUENCE [LARGE SCALE GENOMIC DNA]</scope>
    <source>
        <strain evidence="3 4">WG14</strain>
    </source>
</reference>
<evidence type="ECO:0000256" key="1">
    <source>
        <dbReference type="SAM" id="Phobius"/>
    </source>
</evidence>
<feature type="transmembrane region" description="Helical" evidence="1">
    <location>
        <begin position="87"/>
        <end position="104"/>
    </location>
</feature>
<proteinExistence type="predicted"/>
<dbReference type="InterPro" id="IPR006976">
    <property type="entry name" value="VanZ-like"/>
</dbReference>
<dbReference type="NCBIfam" id="NF037970">
    <property type="entry name" value="vanZ_1"/>
    <property type="match status" value="1"/>
</dbReference>
<protein>
    <submittedName>
        <fullName evidence="3">VanZ like family protein</fullName>
    </submittedName>
</protein>
<feature type="domain" description="VanZ-like" evidence="2">
    <location>
        <begin position="11"/>
        <end position="159"/>
    </location>
</feature>
<organism evidence="3 4">
    <name type="scientific">Geotoga petraea</name>
    <dbReference type="NCBI Taxonomy" id="28234"/>
    <lineage>
        <taxon>Bacteria</taxon>
        <taxon>Thermotogati</taxon>
        <taxon>Thermotogota</taxon>
        <taxon>Thermotogae</taxon>
        <taxon>Petrotogales</taxon>
        <taxon>Petrotogaceae</taxon>
        <taxon>Geotoga</taxon>
    </lineage>
</organism>
<dbReference type="RefSeq" id="WP_091405520.1">
    <property type="nucleotide sequence ID" value="NZ_FMYV01000011.1"/>
</dbReference>
<keyword evidence="1" id="KW-0812">Transmembrane</keyword>
<sequence>MKGRKYIIIALVFLIVWVGVILFFGTRRPVESSNQSYFVYNAIKSIDNVFDFSDTKWFREIEVFLKKLWLRDQYADSIALIRKSAHFGIYFILGGFSWLFGFLYSKRFLIGALLGVSLPALIASIDEYSQEFVGRGSALNDVIIDISGAFFANLIIMVVYIVYKIWKKRGEIMK</sequence>
<dbReference type="Proteomes" id="UP000199322">
    <property type="component" value="Unassembled WGS sequence"/>
</dbReference>
<keyword evidence="4" id="KW-1185">Reference proteome</keyword>
<dbReference type="AlphaFoldDB" id="A0A1G6Q886"/>
<feature type="transmembrane region" description="Helical" evidence="1">
    <location>
        <begin position="6"/>
        <end position="25"/>
    </location>
</feature>
<keyword evidence="1" id="KW-1133">Transmembrane helix</keyword>
<evidence type="ECO:0000259" key="2">
    <source>
        <dbReference type="Pfam" id="PF04892"/>
    </source>
</evidence>